<dbReference type="RefSeq" id="WP_344444530.1">
    <property type="nucleotide sequence ID" value="NZ_BAAALF010000117.1"/>
</dbReference>
<gene>
    <name evidence="4" type="ORF">GCM10009665_53110</name>
</gene>
<dbReference type="SUPFAM" id="SSF55729">
    <property type="entry name" value="Acyl-CoA N-acyltransferases (Nat)"/>
    <property type="match status" value="1"/>
</dbReference>
<sequence>MNDLRIEPVTGEVLVRDWRHVHNLIIPTDPLSLDEVRERSGINRLEVAYLGDVLVGCSTVRPPAGAQAVATVIARVLPAHRGRGFGAAIYERGLAVARELGAGAVETIVLASNVDGVRFAQRHGFTEVSSELLPGDTIPYLTLRLG</sequence>
<dbReference type="PROSITE" id="PS51186">
    <property type="entry name" value="GNAT"/>
    <property type="match status" value="1"/>
</dbReference>
<proteinExistence type="predicted"/>
<feature type="domain" description="N-acetyltransferase" evidence="3">
    <location>
        <begin position="4"/>
        <end position="144"/>
    </location>
</feature>
<dbReference type="EMBL" id="BAAALF010000117">
    <property type="protein sequence ID" value="GAA1256032.1"/>
    <property type="molecule type" value="Genomic_DNA"/>
</dbReference>
<accession>A0ABN1WMN9</accession>
<name>A0ABN1WMN9_9ACTN</name>
<comment type="caution">
    <text evidence="4">The sequence shown here is derived from an EMBL/GenBank/DDBJ whole genome shotgun (WGS) entry which is preliminary data.</text>
</comment>
<evidence type="ECO:0000256" key="1">
    <source>
        <dbReference type="ARBA" id="ARBA00022679"/>
    </source>
</evidence>
<reference evidence="4 5" key="1">
    <citation type="journal article" date="2019" name="Int. J. Syst. Evol. Microbiol.">
        <title>The Global Catalogue of Microorganisms (GCM) 10K type strain sequencing project: providing services to taxonomists for standard genome sequencing and annotation.</title>
        <authorList>
            <consortium name="The Broad Institute Genomics Platform"/>
            <consortium name="The Broad Institute Genome Sequencing Center for Infectious Disease"/>
            <person name="Wu L."/>
            <person name="Ma J."/>
        </authorList>
    </citation>
    <scope>NUCLEOTIDE SEQUENCE [LARGE SCALE GENOMIC DNA]</scope>
    <source>
        <strain evidence="4 5">JCM 13004</strain>
    </source>
</reference>
<organism evidence="4 5">
    <name type="scientific">Kitasatospora nipponensis</name>
    <dbReference type="NCBI Taxonomy" id="258049"/>
    <lineage>
        <taxon>Bacteria</taxon>
        <taxon>Bacillati</taxon>
        <taxon>Actinomycetota</taxon>
        <taxon>Actinomycetes</taxon>
        <taxon>Kitasatosporales</taxon>
        <taxon>Streptomycetaceae</taxon>
        <taxon>Kitasatospora</taxon>
    </lineage>
</organism>
<keyword evidence="5" id="KW-1185">Reference proteome</keyword>
<dbReference type="Proteomes" id="UP001500037">
    <property type="component" value="Unassembled WGS sequence"/>
</dbReference>
<keyword evidence="1" id="KW-0808">Transferase</keyword>
<evidence type="ECO:0000259" key="3">
    <source>
        <dbReference type="PROSITE" id="PS51186"/>
    </source>
</evidence>
<dbReference type="CDD" id="cd04301">
    <property type="entry name" value="NAT_SF"/>
    <property type="match status" value="1"/>
</dbReference>
<evidence type="ECO:0000313" key="4">
    <source>
        <dbReference type="EMBL" id="GAA1256032.1"/>
    </source>
</evidence>
<evidence type="ECO:0000313" key="5">
    <source>
        <dbReference type="Proteomes" id="UP001500037"/>
    </source>
</evidence>
<dbReference type="InterPro" id="IPR000182">
    <property type="entry name" value="GNAT_dom"/>
</dbReference>
<evidence type="ECO:0000256" key="2">
    <source>
        <dbReference type="ARBA" id="ARBA00023315"/>
    </source>
</evidence>
<protein>
    <recommendedName>
        <fullName evidence="3">N-acetyltransferase domain-containing protein</fullName>
    </recommendedName>
</protein>
<dbReference type="InterPro" id="IPR016181">
    <property type="entry name" value="Acyl_CoA_acyltransferase"/>
</dbReference>
<dbReference type="Pfam" id="PF00583">
    <property type="entry name" value="Acetyltransf_1"/>
    <property type="match status" value="1"/>
</dbReference>
<keyword evidence="2" id="KW-0012">Acyltransferase</keyword>
<dbReference type="InterPro" id="IPR050832">
    <property type="entry name" value="Bact_Acetyltransf"/>
</dbReference>
<dbReference type="PANTHER" id="PTHR43877">
    <property type="entry name" value="AMINOALKYLPHOSPHONATE N-ACETYLTRANSFERASE-RELATED-RELATED"/>
    <property type="match status" value="1"/>
</dbReference>
<dbReference type="Gene3D" id="3.40.630.30">
    <property type="match status" value="1"/>
</dbReference>